<reference evidence="3" key="1">
    <citation type="journal article" date="2019" name="Int. J. Syst. Evol. Microbiol.">
        <title>The Global Catalogue of Microorganisms (GCM) 10K type strain sequencing project: providing services to taxonomists for standard genome sequencing and annotation.</title>
        <authorList>
            <consortium name="The Broad Institute Genomics Platform"/>
            <consortium name="The Broad Institute Genome Sequencing Center for Infectious Disease"/>
            <person name="Wu L."/>
            <person name="Ma J."/>
        </authorList>
    </citation>
    <scope>NUCLEOTIDE SEQUENCE [LARGE SCALE GENOMIC DNA]</scope>
    <source>
        <strain evidence="3">KCTC 52344</strain>
    </source>
</reference>
<feature type="transmembrane region" description="Helical" evidence="1">
    <location>
        <begin position="119"/>
        <end position="138"/>
    </location>
</feature>
<dbReference type="InterPro" id="IPR038330">
    <property type="entry name" value="TspO/MBR-related_sf"/>
</dbReference>
<evidence type="ECO:0008006" key="4">
    <source>
        <dbReference type="Google" id="ProtNLM"/>
    </source>
</evidence>
<feature type="transmembrane region" description="Helical" evidence="1">
    <location>
        <begin position="12"/>
        <end position="31"/>
    </location>
</feature>
<protein>
    <recommendedName>
        <fullName evidence="4">Tryptophan-rich sensory protein</fullName>
    </recommendedName>
</protein>
<feature type="transmembrane region" description="Helical" evidence="1">
    <location>
        <begin position="242"/>
        <end position="262"/>
    </location>
</feature>
<keyword evidence="3" id="KW-1185">Reference proteome</keyword>
<feature type="transmembrane region" description="Helical" evidence="1">
    <location>
        <begin position="159"/>
        <end position="181"/>
    </location>
</feature>
<evidence type="ECO:0000313" key="3">
    <source>
        <dbReference type="Proteomes" id="UP001597510"/>
    </source>
</evidence>
<keyword evidence="1" id="KW-0472">Membrane</keyword>
<evidence type="ECO:0000313" key="2">
    <source>
        <dbReference type="EMBL" id="MFD2521501.1"/>
    </source>
</evidence>
<keyword evidence="1" id="KW-1133">Transmembrane helix</keyword>
<keyword evidence="1" id="KW-0812">Transmembrane</keyword>
<dbReference type="EMBL" id="JBHULC010000010">
    <property type="protein sequence ID" value="MFD2521501.1"/>
    <property type="molecule type" value="Genomic_DNA"/>
</dbReference>
<evidence type="ECO:0000256" key="1">
    <source>
        <dbReference type="SAM" id="Phobius"/>
    </source>
</evidence>
<feature type="transmembrane region" description="Helical" evidence="1">
    <location>
        <begin position="51"/>
        <end position="75"/>
    </location>
</feature>
<accession>A0ABW5J654</accession>
<gene>
    <name evidence="2" type="ORF">ACFSR2_11425</name>
</gene>
<dbReference type="PANTHER" id="PTHR33802">
    <property type="entry name" value="SI:CH211-161H7.5-RELATED"/>
    <property type="match status" value="1"/>
</dbReference>
<comment type="caution">
    <text evidence="2">The sequence shown here is derived from an EMBL/GenBank/DDBJ whole genome shotgun (WGS) entry which is preliminary data.</text>
</comment>
<dbReference type="Proteomes" id="UP001597510">
    <property type="component" value="Unassembled WGS sequence"/>
</dbReference>
<proteinExistence type="predicted"/>
<dbReference type="RefSeq" id="WP_340240556.1">
    <property type="nucleotide sequence ID" value="NZ_JBBEWC010000022.1"/>
</dbReference>
<dbReference type="PANTHER" id="PTHR33802:SF1">
    <property type="entry name" value="XK-RELATED PROTEIN"/>
    <property type="match status" value="1"/>
</dbReference>
<sequence length="277" mass="31784">METKLNATKIRTLQILNFLFFIAMVFVNFLANFLPINGKNTGQVSDQYPNLFVPAPLTFSIWSVIYLLLFVFCIYQMTSLFKAKIDPYVGEIVNRINVAFILTCIINMCWIVAWHYDLLVVSVILMLLLLSRLIYIDTQIRLLEPYLTNSQSFIVKAPFGLYLGWICIATIANVTALLVNYGWRGYGMSEESWTSMMVLVGSFIGIIAILRFNNFYIGLAIIWALSGIIIERKNDTVYYEYIVLSAWAGIILVAISVFIELFRGTFRKRQPLMHDSI</sequence>
<dbReference type="Gene3D" id="1.20.1260.100">
    <property type="entry name" value="TspO/MBR protein"/>
    <property type="match status" value="1"/>
</dbReference>
<organism evidence="2 3">
    <name type="scientific">Emticicia soli</name>
    <dbReference type="NCBI Taxonomy" id="2027878"/>
    <lineage>
        <taxon>Bacteria</taxon>
        <taxon>Pseudomonadati</taxon>
        <taxon>Bacteroidota</taxon>
        <taxon>Cytophagia</taxon>
        <taxon>Cytophagales</taxon>
        <taxon>Leadbetterellaceae</taxon>
        <taxon>Emticicia</taxon>
    </lineage>
</organism>
<name>A0ABW5J654_9BACT</name>
<feature type="transmembrane region" description="Helical" evidence="1">
    <location>
        <begin position="96"/>
        <end position="113"/>
    </location>
</feature>